<evidence type="ECO:0000313" key="7">
    <source>
        <dbReference type="EMBL" id="CAA0400352.1"/>
    </source>
</evidence>
<dbReference type="PROSITE" id="PS51292">
    <property type="entry name" value="ZF_RING_CH"/>
    <property type="match status" value="1"/>
</dbReference>
<sequence>MVMDDKDKYREVVEHWSCEGTSPALMVGDSTEITEMLSPSQHQRWRGLVLDIQSREAHGDFLRANGSLIHSPVSKRFKFSPMSSPRTGRRVGSMSPSSSRNRTNQKNFKNRNHSADIEEGVVSPLGDGSDNSYIPRTWSLTNLLAPRKSKKAESFITHSNPESMNGRYAVEVDPVTSMKGERLLPIRRTRSVPTFFNKDGSVKPSSVFRVIPTPSRGDEKRLEMTQASKLSKLHDENDDGGEDVPEEEAVCRICMVEMEEDEEAFKMECMCKGELALAHKTCTIKWFTIKGNITCDVCKQEVRNLPVTLLRVQDSQNRSRAARDIEISRFNNEWQDIPILVIVSMLAYFCFLEQLLIIDMKSSAVAIALPFSCIIGLLASMISTTMVKKNYVWIYATVQFGFVVLFAQLFYRVVRFDVKQPVMCIVLATMIGFGLTMTGTTAINEYLKWRRSNSHLPEEPASTQVV</sequence>
<feature type="transmembrane region" description="Helical" evidence="5">
    <location>
        <begin position="423"/>
        <end position="443"/>
    </location>
</feature>
<dbReference type="EMBL" id="CACSHJ010000096">
    <property type="protein sequence ID" value="CAA0400352.1"/>
    <property type="molecule type" value="Genomic_DNA"/>
</dbReference>
<accession>A0A5S9Y0X9</accession>
<dbReference type="SUPFAM" id="SSF57850">
    <property type="entry name" value="RING/U-box"/>
    <property type="match status" value="1"/>
</dbReference>
<evidence type="ECO:0000313" key="8">
    <source>
        <dbReference type="Proteomes" id="UP000434276"/>
    </source>
</evidence>
<feature type="region of interest" description="Disordered" evidence="4">
    <location>
        <begin position="77"/>
        <end position="115"/>
    </location>
</feature>
<keyword evidence="5" id="KW-0812">Transmembrane</keyword>
<evidence type="ECO:0000259" key="6">
    <source>
        <dbReference type="PROSITE" id="PS51292"/>
    </source>
</evidence>
<keyword evidence="1" id="KW-0479">Metal-binding</keyword>
<keyword evidence="3" id="KW-0862">Zinc</keyword>
<protein>
    <recommendedName>
        <fullName evidence="6">RING-CH-type domain-containing protein</fullName>
    </recommendedName>
</protein>
<evidence type="ECO:0000256" key="4">
    <source>
        <dbReference type="SAM" id="MobiDB-lite"/>
    </source>
</evidence>
<dbReference type="InterPro" id="IPR013083">
    <property type="entry name" value="Znf_RING/FYVE/PHD"/>
</dbReference>
<organism evidence="7 8">
    <name type="scientific">Arabidopsis thaliana</name>
    <name type="common">Mouse-ear cress</name>
    <dbReference type="NCBI Taxonomy" id="3702"/>
    <lineage>
        <taxon>Eukaryota</taxon>
        <taxon>Viridiplantae</taxon>
        <taxon>Streptophyta</taxon>
        <taxon>Embryophyta</taxon>
        <taxon>Tracheophyta</taxon>
        <taxon>Spermatophyta</taxon>
        <taxon>Magnoliopsida</taxon>
        <taxon>eudicotyledons</taxon>
        <taxon>Gunneridae</taxon>
        <taxon>Pentapetalae</taxon>
        <taxon>rosids</taxon>
        <taxon>malvids</taxon>
        <taxon>Brassicales</taxon>
        <taxon>Brassicaceae</taxon>
        <taxon>Camelineae</taxon>
        <taxon>Arabidopsis</taxon>
    </lineage>
</organism>
<evidence type="ECO:0000256" key="2">
    <source>
        <dbReference type="ARBA" id="ARBA00022771"/>
    </source>
</evidence>
<evidence type="ECO:0000256" key="5">
    <source>
        <dbReference type="SAM" id="Phobius"/>
    </source>
</evidence>
<dbReference type="ExpressionAtlas" id="A0A5S9Y0X9">
    <property type="expression patterns" value="baseline and differential"/>
</dbReference>
<feature type="compositionally biased region" description="Polar residues" evidence="4">
    <location>
        <begin position="94"/>
        <end position="107"/>
    </location>
</feature>
<evidence type="ECO:0000256" key="1">
    <source>
        <dbReference type="ARBA" id="ARBA00022723"/>
    </source>
</evidence>
<name>A0A5S9Y0X9_ARATH</name>
<feature type="transmembrane region" description="Helical" evidence="5">
    <location>
        <begin position="337"/>
        <end position="358"/>
    </location>
</feature>
<evidence type="ECO:0000256" key="3">
    <source>
        <dbReference type="ARBA" id="ARBA00022833"/>
    </source>
</evidence>
<keyword evidence="2" id="KW-0863">Zinc-finger</keyword>
<keyword evidence="5" id="KW-1133">Transmembrane helix</keyword>
<dbReference type="PANTHER" id="PTHR46158:SF7">
    <property type="entry name" value="RING_U-BOX SUPERFAMILY PROTEIN"/>
    <property type="match status" value="1"/>
</dbReference>
<dbReference type="InterPro" id="IPR011016">
    <property type="entry name" value="Znf_RING-CH"/>
</dbReference>
<feature type="transmembrane region" description="Helical" evidence="5">
    <location>
        <begin position="365"/>
        <end position="386"/>
    </location>
</feature>
<dbReference type="PANTHER" id="PTHR46158">
    <property type="entry name" value="OS02G0165000 PROTEIN"/>
    <property type="match status" value="1"/>
</dbReference>
<keyword evidence="5" id="KW-0472">Membrane</keyword>
<dbReference type="SMART" id="SM00744">
    <property type="entry name" value="RINGv"/>
    <property type="match status" value="1"/>
</dbReference>
<dbReference type="Gene3D" id="3.30.40.10">
    <property type="entry name" value="Zinc/RING finger domain, C3HC4 (zinc finger)"/>
    <property type="match status" value="1"/>
</dbReference>
<dbReference type="AlphaFoldDB" id="A0A5S9Y0X9"/>
<feature type="transmembrane region" description="Helical" evidence="5">
    <location>
        <begin position="392"/>
        <end position="411"/>
    </location>
</feature>
<feature type="domain" description="RING-CH-type" evidence="6">
    <location>
        <begin position="243"/>
        <end position="305"/>
    </location>
</feature>
<dbReference type="CDD" id="cd16495">
    <property type="entry name" value="RING_CH-C4HC3_MARCH"/>
    <property type="match status" value="1"/>
</dbReference>
<dbReference type="Pfam" id="PF12906">
    <property type="entry name" value="RINGv"/>
    <property type="match status" value="1"/>
</dbReference>
<dbReference type="GO" id="GO:0008270">
    <property type="term" value="F:zinc ion binding"/>
    <property type="evidence" value="ECO:0007669"/>
    <property type="project" value="UniProtKB-KW"/>
</dbReference>
<dbReference type="Proteomes" id="UP000434276">
    <property type="component" value="Unassembled WGS sequence"/>
</dbReference>
<dbReference type="OrthoDB" id="435038at2759"/>
<gene>
    <name evidence="7" type="ORF">C24_LOCUS21007</name>
</gene>
<reference evidence="7 8" key="1">
    <citation type="submission" date="2019-12" db="EMBL/GenBank/DDBJ databases">
        <authorList>
            <person name="Jiao W.-B."/>
            <person name="Schneeberger K."/>
        </authorList>
    </citation>
    <scope>NUCLEOTIDE SEQUENCE [LARGE SCALE GENOMIC DNA]</scope>
    <source>
        <strain evidence="8">cv. C24</strain>
    </source>
</reference>
<proteinExistence type="predicted"/>